<feature type="region of interest" description="Disordered" evidence="1">
    <location>
        <begin position="1"/>
        <end position="32"/>
    </location>
</feature>
<keyword evidence="3" id="KW-1185">Reference proteome</keyword>
<reference evidence="2 3" key="1">
    <citation type="submission" date="2020-08" db="EMBL/GenBank/DDBJ databases">
        <title>Genomic Encyclopedia of Type Strains, Phase III (KMG-III): the genomes of soil and plant-associated and newly described type strains.</title>
        <authorList>
            <person name="Whitman W."/>
        </authorList>
    </citation>
    <scope>NUCLEOTIDE SEQUENCE [LARGE SCALE GENOMIC DNA]</scope>
    <source>
        <strain evidence="2 3">CECT 5885</strain>
    </source>
</reference>
<evidence type="ECO:0000313" key="3">
    <source>
        <dbReference type="Proteomes" id="UP000588111"/>
    </source>
</evidence>
<dbReference type="Proteomes" id="UP000588111">
    <property type="component" value="Unassembled WGS sequence"/>
</dbReference>
<dbReference type="EMBL" id="JACHXL010000003">
    <property type="protein sequence ID" value="MBB3107201.1"/>
    <property type="molecule type" value="Genomic_DNA"/>
</dbReference>
<name>A0A839TCM9_9GAMM</name>
<proteinExistence type="predicted"/>
<evidence type="ECO:0000313" key="2">
    <source>
        <dbReference type="EMBL" id="MBB3107201.1"/>
    </source>
</evidence>
<feature type="compositionally biased region" description="Basic and acidic residues" evidence="1">
    <location>
        <begin position="50"/>
        <end position="76"/>
    </location>
</feature>
<protein>
    <submittedName>
        <fullName evidence="2">Uncharacterized protein</fullName>
    </submittedName>
</protein>
<feature type="compositionally biased region" description="Basic and acidic residues" evidence="1">
    <location>
        <begin position="1"/>
        <end position="29"/>
    </location>
</feature>
<evidence type="ECO:0000256" key="1">
    <source>
        <dbReference type="SAM" id="MobiDB-lite"/>
    </source>
</evidence>
<organism evidence="2 3">
    <name type="scientific">Psychrobacter luti</name>
    <dbReference type="NCBI Taxonomy" id="198481"/>
    <lineage>
        <taxon>Bacteria</taxon>
        <taxon>Pseudomonadati</taxon>
        <taxon>Pseudomonadota</taxon>
        <taxon>Gammaproteobacteria</taxon>
        <taxon>Moraxellales</taxon>
        <taxon>Moraxellaceae</taxon>
        <taxon>Psychrobacter</taxon>
    </lineage>
</organism>
<dbReference type="AlphaFoldDB" id="A0A839TCM9"/>
<sequence>MNMPDDRDAETSDLKTAHLNDGMPLKDADDNNGIVADDALQTANPAEAARLTDDQDPHHVAKNHKDYDSALMESDK</sequence>
<comment type="caution">
    <text evidence="2">The sequence shown here is derived from an EMBL/GenBank/DDBJ whole genome shotgun (WGS) entry which is preliminary data.</text>
</comment>
<feature type="region of interest" description="Disordered" evidence="1">
    <location>
        <begin position="49"/>
        <end position="76"/>
    </location>
</feature>
<dbReference type="RefSeq" id="WP_183620624.1">
    <property type="nucleotide sequence ID" value="NZ_CAJHAH010000003.1"/>
</dbReference>
<gene>
    <name evidence="2" type="ORF">FHS24_001718</name>
</gene>
<accession>A0A839TCM9</accession>